<dbReference type="GO" id="GO:0033214">
    <property type="term" value="P:siderophore-iron import into cell"/>
    <property type="evidence" value="ECO:0007669"/>
    <property type="project" value="TreeGrafter"/>
</dbReference>
<evidence type="ECO:0000256" key="3">
    <source>
        <dbReference type="ARBA" id="ARBA00022448"/>
    </source>
</evidence>
<dbReference type="PANTHER" id="PTHR30472">
    <property type="entry name" value="FERRIC ENTEROBACTIN TRANSPORT SYSTEM PERMEASE PROTEIN"/>
    <property type="match status" value="1"/>
</dbReference>
<sequence length="343" mass="35854">MEKRTGLIILLSVLLILIIIVATGTGALAIHPLQVVAILLGKIGMHLPVAYDETMPAILWFIRLPRVILAVLIGSGLAVAGAALQGLFRNPLADPTLIGVSAGASFTAVLMILLQASVPVLRNMYIMNIATFGGAFVTALIVFRISRTGGQAMMTTMLLAGVAINALCNAMTGFLTYNANEEQLRSITFWTLGSLGGASWQTVSGVLPFILLPVILLPRTAQALNVFALGEREAMHSGVKTAALKTQLIICATMAVAAGVAVAGIIGFVGLVVPHIIRQIAGPDHRILIPCSAITGAILLTLADLISRTVAAPAEVPVGIVTALVGTPVFIWLIIKQKKLTIA</sequence>
<dbReference type="PANTHER" id="PTHR30472:SF25">
    <property type="entry name" value="ABC TRANSPORTER PERMEASE PROTEIN MJ0876-RELATED"/>
    <property type="match status" value="1"/>
</dbReference>
<keyword evidence="4" id="KW-1003">Cell membrane</keyword>
<feature type="transmembrane region" description="Helical" evidence="8">
    <location>
        <begin position="287"/>
        <end position="306"/>
    </location>
</feature>
<feature type="transmembrane region" description="Helical" evidence="8">
    <location>
        <begin position="7"/>
        <end position="40"/>
    </location>
</feature>
<dbReference type="RefSeq" id="WP_146867216.1">
    <property type="nucleotide sequence ID" value="NZ_BKAU01000007.1"/>
</dbReference>
<feature type="transmembrane region" description="Helical" evidence="8">
    <location>
        <begin position="60"/>
        <end position="84"/>
    </location>
</feature>
<feature type="transmembrane region" description="Helical" evidence="8">
    <location>
        <begin position="96"/>
        <end position="118"/>
    </location>
</feature>
<evidence type="ECO:0000256" key="8">
    <source>
        <dbReference type="SAM" id="Phobius"/>
    </source>
</evidence>
<evidence type="ECO:0000313" key="9">
    <source>
        <dbReference type="EMBL" id="GEP98597.1"/>
    </source>
</evidence>
<dbReference type="AlphaFoldDB" id="A0A512RSC4"/>
<dbReference type="Pfam" id="PF01032">
    <property type="entry name" value="FecCD"/>
    <property type="match status" value="1"/>
</dbReference>
<dbReference type="SUPFAM" id="SSF81345">
    <property type="entry name" value="ABC transporter involved in vitamin B12 uptake, BtuC"/>
    <property type="match status" value="1"/>
</dbReference>
<comment type="subcellular location">
    <subcellularLocation>
        <location evidence="1">Cell membrane</location>
        <topology evidence="1">Multi-pass membrane protein</topology>
    </subcellularLocation>
</comment>
<gene>
    <name evidence="9" type="ORF">CCY01nite_48570</name>
</gene>
<proteinExistence type="inferred from homology"/>
<feature type="transmembrane region" description="Helical" evidence="8">
    <location>
        <begin position="197"/>
        <end position="217"/>
    </location>
</feature>
<dbReference type="OrthoDB" id="9811721at2"/>
<organism evidence="9 10">
    <name type="scientific">Chitinophaga cymbidii</name>
    <dbReference type="NCBI Taxonomy" id="1096750"/>
    <lineage>
        <taxon>Bacteria</taxon>
        <taxon>Pseudomonadati</taxon>
        <taxon>Bacteroidota</taxon>
        <taxon>Chitinophagia</taxon>
        <taxon>Chitinophagales</taxon>
        <taxon>Chitinophagaceae</taxon>
        <taxon>Chitinophaga</taxon>
    </lineage>
</organism>
<feature type="transmembrane region" description="Helical" evidence="8">
    <location>
        <begin position="318"/>
        <end position="335"/>
    </location>
</feature>
<evidence type="ECO:0000256" key="4">
    <source>
        <dbReference type="ARBA" id="ARBA00022475"/>
    </source>
</evidence>
<comment type="similarity">
    <text evidence="2">Belongs to the binding-protein-dependent transport system permease family. FecCD subfamily.</text>
</comment>
<evidence type="ECO:0000256" key="7">
    <source>
        <dbReference type="ARBA" id="ARBA00023136"/>
    </source>
</evidence>
<dbReference type="Gene3D" id="1.10.3470.10">
    <property type="entry name" value="ABC transporter involved in vitamin B12 uptake, BtuC"/>
    <property type="match status" value="1"/>
</dbReference>
<dbReference type="EMBL" id="BKAU01000007">
    <property type="protein sequence ID" value="GEP98597.1"/>
    <property type="molecule type" value="Genomic_DNA"/>
</dbReference>
<keyword evidence="5 8" id="KW-0812">Transmembrane</keyword>
<dbReference type="InterPro" id="IPR037294">
    <property type="entry name" value="ABC_BtuC-like"/>
</dbReference>
<evidence type="ECO:0000313" key="10">
    <source>
        <dbReference type="Proteomes" id="UP000321436"/>
    </source>
</evidence>
<evidence type="ECO:0000256" key="2">
    <source>
        <dbReference type="ARBA" id="ARBA00007935"/>
    </source>
</evidence>
<name>A0A512RSC4_9BACT</name>
<dbReference type="GO" id="GO:0005886">
    <property type="term" value="C:plasma membrane"/>
    <property type="evidence" value="ECO:0007669"/>
    <property type="project" value="UniProtKB-SubCell"/>
</dbReference>
<reference evidence="9 10" key="1">
    <citation type="submission" date="2019-07" db="EMBL/GenBank/DDBJ databases">
        <title>Whole genome shotgun sequence of Chitinophaga cymbidii NBRC 109752.</title>
        <authorList>
            <person name="Hosoyama A."/>
            <person name="Uohara A."/>
            <person name="Ohji S."/>
            <person name="Ichikawa N."/>
        </authorList>
    </citation>
    <scope>NUCLEOTIDE SEQUENCE [LARGE SCALE GENOMIC DNA]</scope>
    <source>
        <strain evidence="9 10">NBRC 109752</strain>
    </source>
</reference>
<comment type="caution">
    <text evidence="9">The sequence shown here is derived from an EMBL/GenBank/DDBJ whole genome shotgun (WGS) entry which is preliminary data.</text>
</comment>
<accession>A0A512RSC4</accession>
<feature type="transmembrane region" description="Helical" evidence="8">
    <location>
        <begin position="157"/>
        <end position="177"/>
    </location>
</feature>
<evidence type="ECO:0000256" key="6">
    <source>
        <dbReference type="ARBA" id="ARBA00022989"/>
    </source>
</evidence>
<protein>
    <submittedName>
        <fullName evidence="9">ABC transporter permease</fullName>
    </submittedName>
</protein>
<dbReference type="InterPro" id="IPR000522">
    <property type="entry name" value="ABC_transptr_permease_BtuC"/>
</dbReference>
<evidence type="ECO:0000256" key="1">
    <source>
        <dbReference type="ARBA" id="ARBA00004651"/>
    </source>
</evidence>
<dbReference type="GO" id="GO:0022857">
    <property type="term" value="F:transmembrane transporter activity"/>
    <property type="evidence" value="ECO:0007669"/>
    <property type="project" value="InterPro"/>
</dbReference>
<feature type="transmembrane region" description="Helical" evidence="8">
    <location>
        <begin position="124"/>
        <end position="145"/>
    </location>
</feature>
<dbReference type="Proteomes" id="UP000321436">
    <property type="component" value="Unassembled WGS sequence"/>
</dbReference>
<keyword evidence="3" id="KW-0813">Transport</keyword>
<keyword evidence="10" id="KW-1185">Reference proteome</keyword>
<dbReference type="FunFam" id="1.10.3470.10:FF:000001">
    <property type="entry name" value="Vitamin B12 ABC transporter permease BtuC"/>
    <property type="match status" value="1"/>
</dbReference>
<keyword evidence="6 8" id="KW-1133">Transmembrane helix</keyword>
<feature type="transmembrane region" description="Helical" evidence="8">
    <location>
        <begin position="248"/>
        <end position="275"/>
    </location>
</feature>
<evidence type="ECO:0000256" key="5">
    <source>
        <dbReference type="ARBA" id="ARBA00022692"/>
    </source>
</evidence>
<dbReference type="CDD" id="cd06550">
    <property type="entry name" value="TM_ABC_iron-siderophores_like"/>
    <property type="match status" value="1"/>
</dbReference>
<keyword evidence="7 8" id="KW-0472">Membrane</keyword>